<feature type="chain" id="PRO_5014727519" evidence="1">
    <location>
        <begin position="23"/>
        <end position="80"/>
    </location>
</feature>
<name>A0A2M4CBQ4_9DIPT</name>
<organism evidence="2">
    <name type="scientific">Anopheles marajoara</name>
    <dbReference type="NCBI Taxonomy" id="58244"/>
    <lineage>
        <taxon>Eukaryota</taxon>
        <taxon>Metazoa</taxon>
        <taxon>Ecdysozoa</taxon>
        <taxon>Arthropoda</taxon>
        <taxon>Hexapoda</taxon>
        <taxon>Insecta</taxon>
        <taxon>Pterygota</taxon>
        <taxon>Neoptera</taxon>
        <taxon>Endopterygota</taxon>
        <taxon>Diptera</taxon>
        <taxon>Nematocera</taxon>
        <taxon>Culicoidea</taxon>
        <taxon>Culicidae</taxon>
        <taxon>Anophelinae</taxon>
        <taxon>Anopheles</taxon>
    </lineage>
</organism>
<accession>A0A2M4CBQ4</accession>
<evidence type="ECO:0000313" key="2">
    <source>
        <dbReference type="EMBL" id="MBW62689.1"/>
    </source>
</evidence>
<evidence type="ECO:0000256" key="1">
    <source>
        <dbReference type="SAM" id="SignalP"/>
    </source>
</evidence>
<sequence length="80" mass="9394">MATRYLIHCFVFYFLRTRMARGIGCGVNRLFGRRSTRRRKNPRDRRPLLKWHTGWSSQGGNTNHINAPGRIKICHSPVLE</sequence>
<protein>
    <submittedName>
        <fullName evidence="2">Putative secreted protein</fullName>
    </submittedName>
</protein>
<dbReference type="EMBL" id="GGFJ01013548">
    <property type="protein sequence ID" value="MBW62689.1"/>
    <property type="molecule type" value="Transcribed_RNA"/>
</dbReference>
<keyword evidence="1" id="KW-0732">Signal</keyword>
<reference evidence="2" key="1">
    <citation type="submission" date="2018-01" db="EMBL/GenBank/DDBJ databases">
        <title>An insight into the sialome of Amazonian anophelines.</title>
        <authorList>
            <person name="Ribeiro J.M."/>
            <person name="Scarpassa V."/>
            <person name="Calvo E."/>
        </authorList>
    </citation>
    <scope>NUCLEOTIDE SEQUENCE</scope>
    <source>
        <tissue evidence="2">Salivary glands</tissue>
    </source>
</reference>
<proteinExistence type="predicted"/>
<feature type="signal peptide" evidence="1">
    <location>
        <begin position="1"/>
        <end position="22"/>
    </location>
</feature>
<dbReference type="AlphaFoldDB" id="A0A2M4CBQ4"/>